<gene>
    <name evidence="2" type="ORF">ABID41_003751</name>
</gene>
<proteinExistence type="predicted"/>
<feature type="transmembrane region" description="Helical" evidence="1">
    <location>
        <begin position="253"/>
        <end position="275"/>
    </location>
</feature>
<feature type="transmembrane region" description="Helical" evidence="1">
    <location>
        <begin position="45"/>
        <end position="68"/>
    </location>
</feature>
<comment type="caution">
    <text evidence="2">The sequence shown here is derived from an EMBL/GenBank/DDBJ whole genome shotgun (WGS) entry which is preliminary data.</text>
</comment>
<feature type="transmembrane region" description="Helical" evidence="1">
    <location>
        <begin position="224"/>
        <end position="241"/>
    </location>
</feature>
<dbReference type="EMBL" id="JBEPLU010000004">
    <property type="protein sequence ID" value="MET3528609.1"/>
    <property type="molecule type" value="Genomic_DNA"/>
</dbReference>
<feature type="transmembrane region" description="Helical" evidence="1">
    <location>
        <begin position="137"/>
        <end position="155"/>
    </location>
</feature>
<keyword evidence="1" id="KW-1133">Transmembrane helix</keyword>
<accession>A0ABV2ENF9</accession>
<dbReference type="Proteomes" id="UP001549110">
    <property type="component" value="Unassembled WGS sequence"/>
</dbReference>
<evidence type="ECO:0000313" key="2">
    <source>
        <dbReference type="EMBL" id="MET3528609.1"/>
    </source>
</evidence>
<protein>
    <recommendedName>
        <fullName evidence="4">O-antigen ligase domain-containing protein</fullName>
    </recommendedName>
</protein>
<evidence type="ECO:0000313" key="3">
    <source>
        <dbReference type="Proteomes" id="UP001549110"/>
    </source>
</evidence>
<sequence length="483" mass="51832">MVPTVFGLISIAIGLLLLVRGTSLDLLRFMLLSTLFSGSAAILMPALGGAAISPAHLVLAFLLARILAPGSREYAHIAPAVTLNLFLVIYALYGFLSAFLLPRLFAWQIYVAPLRPVTITGLFDTVPLVFTNQNITSAVYLVGTMLAGVCATIVARKPESTRKIVSTLCLMAWIHAAFGVLGVVLTNIGLGEVLNIFRNGSAAQLEQSYNGLVRMTGVFPEPSYYASYAFGLFVFVFECWMRDIRPRQTGSAALVLLAVLVFSTSGSAYVSLAVYGALMVIRLLLMRQQLSPRKALVVLTLALVGIIAALGMVMIAPPLAEQLGDMFSHMTVDKADSESGRQRSFWALQGWHAFLASYGLGIGAGSFRSSSLFTAALGSMGVIGIVTLVCHIFAVFKPLRASTYSTPRDERLAIGSAASWTAVSILIPAAISTASPDPGMIFAVMAGLALEWRRRRSKVQVGRAPFRRVSVHPMAPQAPRTRS</sequence>
<feature type="transmembrane region" description="Helical" evidence="1">
    <location>
        <begin position="345"/>
        <end position="367"/>
    </location>
</feature>
<evidence type="ECO:0008006" key="4">
    <source>
        <dbReference type="Google" id="ProtNLM"/>
    </source>
</evidence>
<feature type="transmembrane region" description="Helical" evidence="1">
    <location>
        <begin position="167"/>
        <end position="190"/>
    </location>
</feature>
<feature type="transmembrane region" description="Helical" evidence="1">
    <location>
        <begin position="295"/>
        <end position="320"/>
    </location>
</feature>
<organism evidence="2 3">
    <name type="scientific">Phenylobacterium koreense</name>
    <dbReference type="NCBI Taxonomy" id="266125"/>
    <lineage>
        <taxon>Bacteria</taxon>
        <taxon>Pseudomonadati</taxon>
        <taxon>Pseudomonadota</taxon>
        <taxon>Alphaproteobacteria</taxon>
        <taxon>Caulobacterales</taxon>
        <taxon>Caulobacteraceae</taxon>
        <taxon>Phenylobacterium</taxon>
    </lineage>
</organism>
<dbReference type="RefSeq" id="WP_354298479.1">
    <property type="nucleotide sequence ID" value="NZ_JBEPLU010000004.1"/>
</dbReference>
<dbReference type="InterPro" id="IPR051533">
    <property type="entry name" value="WaaL-like"/>
</dbReference>
<name>A0ABV2ENF9_9CAUL</name>
<feature type="transmembrane region" description="Helical" evidence="1">
    <location>
        <begin position="412"/>
        <end position="431"/>
    </location>
</feature>
<feature type="transmembrane region" description="Helical" evidence="1">
    <location>
        <begin position="80"/>
        <end position="101"/>
    </location>
</feature>
<dbReference type="PANTHER" id="PTHR37422:SF13">
    <property type="entry name" value="LIPOPOLYSACCHARIDE BIOSYNTHESIS PROTEIN PA4999-RELATED"/>
    <property type="match status" value="1"/>
</dbReference>
<keyword evidence="1" id="KW-0472">Membrane</keyword>
<evidence type="ECO:0000256" key="1">
    <source>
        <dbReference type="SAM" id="Phobius"/>
    </source>
</evidence>
<keyword evidence="1" id="KW-0812">Transmembrane</keyword>
<feature type="transmembrane region" description="Helical" evidence="1">
    <location>
        <begin position="373"/>
        <end position="396"/>
    </location>
</feature>
<reference evidence="2 3" key="1">
    <citation type="submission" date="2024-06" db="EMBL/GenBank/DDBJ databases">
        <title>Genomic Encyclopedia of Type Strains, Phase IV (KMG-IV): sequencing the most valuable type-strain genomes for metagenomic binning, comparative biology and taxonomic classification.</title>
        <authorList>
            <person name="Goeker M."/>
        </authorList>
    </citation>
    <scope>NUCLEOTIDE SEQUENCE [LARGE SCALE GENOMIC DNA]</scope>
    <source>
        <strain evidence="2 3">DSM 17809</strain>
    </source>
</reference>
<keyword evidence="3" id="KW-1185">Reference proteome</keyword>
<dbReference type="PANTHER" id="PTHR37422">
    <property type="entry name" value="TEICHURONIC ACID BIOSYNTHESIS PROTEIN TUAE"/>
    <property type="match status" value="1"/>
</dbReference>